<reference evidence="3 4" key="1">
    <citation type="submission" date="2021-07" db="EMBL/GenBank/DDBJ databases">
        <authorList>
            <person name="So Y."/>
        </authorList>
    </citation>
    <scope>NUCLEOTIDE SEQUENCE [LARGE SCALE GENOMIC DNA]</scope>
    <source>
        <strain evidence="3 4">HJA6</strain>
    </source>
</reference>
<feature type="domain" description="Glycosyltransferase 2-like" evidence="2">
    <location>
        <begin position="8"/>
        <end position="133"/>
    </location>
</feature>
<accession>A0ABS7A6K1</accession>
<dbReference type="EC" id="2.4.-.-" evidence="3"/>
<proteinExistence type="predicted"/>
<gene>
    <name evidence="3" type="ORF">KPL78_02945</name>
</gene>
<dbReference type="InterPro" id="IPR001173">
    <property type="entry name" value="Glyco_trans_2-like"/>
</dbReference>
<dbReference type="SUPFAM" id="SSF53448">
    <property type="entry name" value="Nucleotide-diphospho-sugar transferases"/>
    <property type="match status" value="1"/>
</dbReference>
<dbReference type="Proteomes" id="UP001196565">
    <property type="component" value="Unassembled WGS sequence"/>
</dbReference>
<evidence type="ECO:0000313" key="4">
    <source>
        <dbReference type="Proteomes" id="UP001196565"/>
    </source>
</evidence>
<evidence type="ECO:0000259" key="2">
    <source>
        <dbReference type="Pfam" id="PF00535"/>
    </source>
</evidence>
<keyword evidence="1" id="KW-1133">Transmembrane helix</keyword>
<dbReference type="InterPro" id="IPR050834">
    <property type="entry name" value="Glycosyltransf_2"/>
</dbReference>
<sequence length="332" mass="36556">MTANPDVSVVISCKNRQAMLWDCFLGLGAQTLPRDRFEVVLMDNVSRDDLAGVAERARRELGLAVTFTRMDEDHGPAPARNRGVGIARAPIIAFTDSDCRPEPGWLEAGIAAFADPAIALVTGPVLPKPGQPVRATSKLTFVVETEHASFPNANAFYRRAVFLAFGGFDATLSFDDPFGRSTECADTDLAWRIIKAGHARRFMPDAVIRHEIEQLSVFNWLIEPTRVFALPELVRRHPELRAELLTWGIFFYPSGTLRVVATLLWLLACAFVPWLLLLGPLGLLAIALRPRRGPQAGDLGQRLLKAGGDILRQFALTASLLYGSARFRSLVL</sequence>
<evidence type="ECO:0000256" key="1">
    <source>
        <dbReference type="SAM" id="Phobius"/>
    </source>
</evidence>
<keyword evidence="3" id="KW-0328">Glycosyltransferase</keyword>
<comment type="caution">
    <text evidence="3">The sequence shown here is derived from an EMBL/GenBank/DDBJ whole genome shotgun (WGS) entry which is preliminary data.</text>
</comment>
<name>A0ABS7A6K1_9PROT</name>
<protein>
    <submittedName>
        <fullName evidence="3">Glycosyltransferase</fullName>
        <ecNumber evidence="3">2.4.-.-</ecNumber>
    </submittedName>
</protein>
<dbReference type="Pfam" id="PF00535">
    <property type="entry name" value="Glycos_transf_2"/>
    <property type="match status" value="1"/>
</dbReference>
<dbReference type="Gene3D" id="3.90.550.10">
    <property type="entry name" value="Spore Coat Polysaccharide Biosynthesis Protein SpsA, Chain A"/>
    <property type="match status" value="1"/>
</dbReference>
<keyword evidence="4" id="KW-1185">Reference proteome</keyword>
<keyword evidence="1" id="KW-0812">Transmembrane</keyword>
<keyword evidence="1" id="KW-0472">Membrane</keyword>
<organism evidence="3 4">
    <name type="scientific">Roseomonas alba</name>
    <dbReference type="NCBI Taxonomy" id="2846776"/>
    <lineage>
        <taxon>Bacteria</taxon>
        <taxon>Pseudomonadati</taxon>
        <taxon>Pseudomonadota</taxon>
        <taxon>Alphaproteobacteria</taxon>
        <taxon>Acetobacterales</taxon>
        <taxon>Roseomonadaceae</taxon>
        <taxon>Roseomonas</taxon>
    </lineage>
</organism>
<keyword evidence="3" id="KW-0808">Transferase</keyword>
<dbReference type="RefSeq" id="WP_219761309.1">
    <property type="nucleotide sequence ID" value="NZ_JAHYBZ010000001.1"/>
</dbReference>
<dbReference type="GO" id="GO:0016757">
    <property type="term" value="F:glycosyltransferase activity"/>
    <property type="evidence" value="ECO:0007669"/>
    <property type="project" value="UniProtKB-KW"/>
</dbReference>
<feature type="transmembrane region" description="Helical" evidence="1">
    <location>
        <begin position="263"/>
        <end position="288"/>
    </location>
</feature>
<evidence type="ECO:0000313" key="3">
    <source>
        <dbReference type="EMBL" id="MBW6396784.1"/>
    </source>
</evidence>
<dbReference type="PANTHER" id="PTHR43685">
    <property type="entry name" value="GLYCOSYLTRANSFERASE"/>
    <property type="match status" value="1"/>
</dbReference>
<dbReference type="CDD" id="cd00761">
    <property type="entry name" value="Glyco_tranf_GTA_type"/>
    <property type="match status" value="1"/>
</dbReference>
<dbReference type="PANTHER" id="PTHR43685:SF3">
    <property type="entry name" value="SLR2126 PROTEIN"/>
    <property type="match status" value="1"/>
</dbReference>
<dbReference type="InterPro" id="IPR029044">
    <property type="entry name" value="Nucleotide-diphossugar_trans"/>
</dbReference>
<dbReference type="EMBL" id="JAHYBZ010000001">
    <property type="protein sequence ID" value="MBW6396784.1"/>
    <property type="molecule type" value="Genomic_DNA"/>
</dbReference>